<accession>A0A4Y2L2Q2</accession>
<sequence>MLLVFCGHYTLQMLRFVSLDLRPLPSFMNADITAYSVLSLHPTTFAVSATEPPTKLSPTIIPLSNSVSTDIPVSLRANDGESNSYSYLMDIWW</sequence>
<gene>
    <name evidence="1" type="ORF">AVEN_274583_1</name>
</gene>
<comment type="caution">
    <text evidence="1">The sequence shown here is derived from an EMBL/GenBank/DDBJ whole genome shotgun (WGS) entry which is preliminary data.</text>
</comment>
<organism evidence="1 2">
    <name type="scientific">Araneus ventricosus</name>
    <name type="common">Orbweaver spider</name>
    <name type="synonym">Epeira ventricosa</name>
    <dbReference type="NCBI Taxonomy" id="182803"/>
    <lineage>
        <taxon>Eukaryota</taxon>
        <taxon>Metazoa</taxon>
        <taxon>Ecdysozoa</taxon>
        <taxon>Arthropoda</taxon>
        <taxon>Chelicerata</taxon>
        <taxon>Arachnida</taxon>
        <taxon>Araneae</taxon>
        <taxon>Araneomorphae</taxon>
        <taxon>Entelegynae</taxon>
        <taxon>Araneoidea</taxon>
        <taxon>Araneidae</taxon>
        <taxon>Araneus</taxon>
    </lineage>
</organism>
<dbReference type="AlphaFoldDB" id="A0A4Y2L2Q2"/>
<proteinExistence type="predicted"/>
<protein>
    <submittedName>
        <fullName evidence="1">Uncharacterized protein</fullName>
    </submittedName>
</protein>
<dbReference type="Proteomes" id="UP000499080">
    <property type="component" value="Unassembled WGS sequence"/>
</dbReference>
<name>A0A4Y2L2Q2_ARAVE</name>
<evidence type="ECO:0000313" key="1">
    <source>
        <dbReference type="EMBL" id="GBN07896.1"/>
    </source>
</evidence>
<dbReference type="EMBL" id="BGPR01005204">
    <property type="protein sequence ID" value="GBN07896.1"/>
    <property type="molecule type" value="Genomic_DNA"/>
</dbReference>
<keyword evidence="2" id="KW-1185">Reference proteome</keyword>
<reference evidence="1 2" key="1">
    <citation type="journal article" date="2019" name="Sci. Rep.">
        <title>Orb-weaving spider Araneus ventricosus genome elucidates the spidroin gene catalogue.</title>
        <authorList>
            <person name="Kono N."/>
            <person name="Nakamura H."/>
            <person name="Ohtoshi R."/>
            <person name="Moran D.A.P."/>
            <person name="Shinohara A."/>
            <person name="Yoshida Y."/>
            <person name="Fujiwara M."/>
            <person name="Mori M."/>
            <person name="Tomita M."/>
            <person name="Arakawa K."/>
        </authorList>
    </citation>
    <scope>NUCLEOTIDE SEQUENCE [LARGE SCALE GENOMIC DNA]</scope>
</reference>
<evidence type="ECO:0000313" key="2">
    <source>
        <dbReference type="Proteomes" id="UP000499080"/>
    </source>
</evidence>